<evidence type="ECO:0000256" key="1">
    <source>
        <dbReference type="ARBA" id="ARBA00023125"/>
    </source>
</evidence>
<accession>A0A0L0HCD4</accession>
<evidence type="ECO:0000256" key="3">
    <source>
        <dbReference type="PROSITE-ProRule" id="PRU00089"/>
    </source>
</evidence>
<feature type="region of interest" description="Disordered" evidence="4">
    <location>
        <begin position="491"/>
        <end position="512"/>
    </location>
</feature>
<dbReference type="GO" id="GO:0009653">
    <property type="term" value="P:anatomical structure morphogenesis"/>
    <property type="evidence" value="ECO:0007669"/>
    <property type="project" value="TreeGrafter"/>
</dbReference>
<comment type="subcellular location">
    <subcellularLocation>
        <location evidence="3">Nucleus</location>
    </subcellularLocation>
</comment>
<dbReference type="GO" id="GO:0005634">
    <property type="term" value="C:nucleus"/>
    <property type="evidence" value="ECO:0007669"/>
    <property type="project" value="UniProtKB-SubCell"/>
</dbReference>
<dbReference type="Pfam" id="PF00250">
    <property type="entry name" value="Forkhead"/>
    <property type="match status" value="1"/>
</dbReference>
<name>A0A0L0HCD4_SPIPD</name>
<dbReference type="InterPro" id="IPR036388">
    <property type="entry name" value="WH-like_DNA-bd_sf"/>
</dbReference>
<feature type="region of interest" description="Disordered" evidence="4">
    <location>
        <begin position="85"/>
        <end position="104"/>
    </location>
</feature>
<feature type="domain" description="Fork-head" evidence="5">
    <location>
        <begin position="289"/>
        <end position="371"/>
    </location>
</feature>
<protein>
    <recommendedName>
        <fullName evidence="5">Fork-head domain-containing protein</fullName>
    </recommendedName>
</protein>
<dbReference type="OrthoDB" id="5954824at2759"/>
<dbReference type="GO" id="GO:0000978">
    <property type="term" value="F:RNA polymerase II cis-regulatory region sequence-specific DNA binding"/>
    <property type="evidence" value="ECO:0007669"/>
    <property type="project" value="TreeGrafter"/>
</dbReference>
<dbReference type="EMBL" id="KQ257458">
    <property type="protein sequence ID" value="KNC99205.1"/>
    <property type="molecule type" value="Genomic_DNA"/>
</dbReference>
<dbReference type="PANTHER" id="PTHR11829">
    <property type="entry name" value="FORKHEAD BOX PROTEIN"/>
    <property type="match status" value="1"/>
</dbReference>
<keyword evidence="7" id="KW-1185">Reference proteome</keyword>
<dbReference type="STRING" id="645134.A0A0L0HCD4"/>
<evidence type="ECO:0000259" key="5">
    <source>
        <dbReference type="PROSITE" id="PS50039"/>
    </source>
</evidence>
<dbReference type="Gene3D" id="1.10.10.10">
    <property type="entry name" value="Winged helix-like DNA-binding domain superfamily/Winged helix DNA-binding domain"/>
    <property type="match status" value="1"/>
</dbReference>
<evidence type="ECO:0000313" key="6">
    <source>
        <dbReference type="EMBL" id="KNC99205.1"/>
    </source>
</evidence>
<feature type="DNA-binding region" description="Fork-head" evidence="3">
    <location>
        <begin position="289"/>
        <end position="371"/>
    </location>
</feature>
<dbReference type="eggNOG" id="KOG2294">
    <property type="taxonomic scope" value="Eukaryota"/>
</dbReference>
<evidence type="ECO:0000256" key="4">
    <source>
        <dbReference type="SAM" id="MobiDB-lite"/>
    </source>
</evidence>
<dbReference type="InterPro" id="IPR001766">
    <property type="entry name" value="Fork_head_dom"/>
</dbReference>
<dbReference type="InterPro" id="IPR050211">
    <property type="entry name" value="FOX_domain-containing"/>
</dbReference>
<evidence type="ECO:0000256" key="2">
    <source>
        <dbReference type="ARBA" id="ARBA00023242"/>
    </source>
</evidence>
<proteinExistence type="predicted"/>
<dbReference type="InParanoid" id="A0A0L0HCD4"/>
<dbReference type="PROSITE" id="PS50039">
    <property type="entry name" value="FORK_HEAD_3"/>
    <property type="match status" value="1"/>
</dbReference>
<dbReference type="PROSITE" id="PS00658">
    <property type="entry name" value="FORK_HEAD_2"/>
    <property type="match status" value="1"/>
</dbReference>
<dbReference type="GO" id="GO:0030154">
    <property type="term" value="P:cell differentiation"/>
    <property type="evidence" value="ECO:0007669"/>
    <property type="project" value="TreeGrafter"/>
</dbReference>
<dbReference type="CDD" id="cd00059">
    <property type="entry name" value="FH_FOX"/>
    <property type="match status" value="1"/>
</dbReference>
<evidence type="ECO:0000313" key="7">
    <source>
        <dbReference type="Proteomes" id="UP000053201"/>
    </source>
</evidence>
<dbReference type="RefSeq" id="XP_016607245.1">
    <property type="nucleotide sequence ID" value="XM_016753673.1"/>
</dbReference>
<organism evidence="6 7">
    <name type="scientific">Spizellomyces punctatus (strain DAOM BR117)</name>
    <dbReference type="NCBI Taxonomy" id="645134"/>
    <lineage>
        <taxon>Eukaryota</taxon>
        <taxon>Fungi</taxon>
        <taxon>Fungi incertae sedis</taxon>
        <taxon>Chytridiomycota</taxon>
        <taxon>Chytridiomycota incertae sedis</taxon>
        <taxon>Chytridiomycetes</taxon>
        <taxon>Spizellomycetales</taxon>
        <taxon>Spizellomycetaceae</taxon>
        <taxon>Spizellomyces</taxon>
    </lineage>
</organism>
<dbReference type="SUPFAM" id="SSF46785">
    <property type="entry name" value="Winged helix' DNA-binding domain"/>
    <property type="match status" value="1"/>
</dbReference>
<dbReference type="InterPro" id="IPR036390">
    <property type="entry name" value="WH_DNA-bd_sf"/>
</dbReference>
<sequence length="512" mass="55624">MANIMDLVEITADEPSAAPSPTFPFALPATCVRSRLPSFDMYSVASGSLPSSELSTACSSPVASKPTTKDGFTLLLEAAFLEDKENTVKKHQPPTNDTPPRSPNRCITHGNFEGEITVIGDYTAPVRIGYGPRFTINLGTASQQRPYIVIEWNPFAQRFELRVCGQGTVTVGINTFSQNSHPAVLETFSTFRLDNARFCFLRPNVPSPIVTGRHAGLALPSRSSDIYCPRIAGAVAGCPSYLGLAISGVCMNGSAGSSVLSKTPKVPCPITRTPDPSMEPMDMDRVHMRPNLSWANLIIGAFKSSGKTKLLVSDIYAEIARTHPYYRVRSGKKGHNWRNAVRHALSVNTCFFRLNENEYKGGYWSFSEKTGPTTARRCPMATQRTERQGTVDNMDRKNITSAITNLLPSPLPSPDIDTGSCIHSPFEVSQCTVRAANSNSTSNDSTLPPIMNSLHKLPPLGNALPTLNYLTTIDIDMKNRLEDGTAAASIRKRTSLPSSTNAPKKSRVAVVV</sequence>
<dbReference type="GO" id="GO:0000981">
    <property type="term" value="F:DNA-binding transcription factor activity, RNA polymerase II-specific"/>
    <property type="evidence" value="ECO:0007669"/>
    <property type="project" value="TreeGrafter"/>
</dbReference>
<dbReference type="PANTHER" id="PTHR11829:SF411">
    <property type="entry name" value="FORKHEAD BOX PROTEIN L2"/>
    <property type="match status" value="1"/>
</dbReference>
<keyword evidence="2 3" id="KW-0539">Nucleus</keyword>
<dbReference type="InterPro" id="IPR030456">
    <property type="entry name" value="TF_fork_head_CS_2"/>
</dbReference>
<gene>
    <name evidence="6" type="ORF">SPPG_05460</name>
</gene>
<dbReference type="PRINTS" id="PR00053">
    <property type="entry name" value="FORKHEAD"/>
</dbReference>
<dbReference type="SMART" id="SM00339">
    <property type="entry name" value="FH"/>
    <property type="match status" value="1"/>
</dbReference>
<dbReference type="GeneID" id="27688832"/>
<reference evidence="6 7" key="1">
    <citation type="submission" date="2009-08" db="EMBL/GenBank/DDBJ databases">
        <title>The Genome Sequence of Spizellomyces punctatus strain DAOM BR117.</title>
        <authorList>
            <consortium name="The Broad Institute Genome Sequencing Platform"/>
            <person name="Russ C."/>
            <person name="Cuomo C."/>
            <person name="Shea T."/>
            <person name="Young S.K."/>
            <person name="Zeng Q."/>
            <person name="Koehrsen M."/>
            <person name="Haas B."/>
            <person name="Borodovsky M."/>
            <person name="Guigo R."/>
            <person name="Alvarado L."/>
            <person name="Berlin A."/>
            <person name="Bochicchio J."/>
            <person name="Borenstein D."/>
            <person name="Chapman S."/>
            <person name="Chen Z."/>
            <person name="Engels R."/>
            <person name="Freedman E."/>
            <person name="Gellesch M."/>
            <person name="Goldberg J."/>
            <person name="Griggs A."/>
            <person name="Gujja S."/>
            <person name="Heiman D."/>
            <person name="Hepburn T."/>
            <person name="Howarth C."/>
            <person name="Jen D."/>
            <person name="Larson L."/>
            <person name="Lewis B."/>
            <person name="Mehta T."/>
            <person name="Park D."/>
            <person name="Pearson M."/>
            <person name="Roberts A."/>
            <person name="Saif S."/>
            <person name="Shenoy N."/>
            <person name="Sisk P."/>
            <person name="Stolte C."/>
            <person name="Sykes S."/>
            <person name="Thomson T."/>
            <person name="Walk T."/>
            <person name="White J."/>
            <person name="Yandava C."/>
            <person name="Burger G."/>
            <person name="Gray M.W."/>
            <person name="Holland P.W.H."/>
            <person name="King N."/>
            <person name="Lang F.B.F."/>
            <person name="Roger A.J."/>
            <person name="Ruiz-Trillo I."/>
            <person name="Lander E."/>
            <person name="Nusbaum C."/>
        </authorList>
    </citation>
    <scope>NUCLEOTIDE SEQUENCE [LARGE SCALE GENOMIC DNA]</scope>
    <source>
        <strain evidence="6 7">DAOM BR117</strain>
    </source>
</reference>
<dbReference type="Proteomes" id="UP000053201">
    <property type="component" value="Unassembled WGS sequence"/>
</dbReference>
<dbReference type="VEuPathDB" id="FungiDB:SPPG_05460"/>
<dbReference type="AlphaFoldDB" id="A0A0L0HCD4"/>
<keyword evidence="1 3" id="KW-0238">DNA-binding</keyword>